<protein>
    <submittedName>
        <fullName evidence="2">Uncharacterized protein</fullName>
    </submittedName>
</protein>
<keyword evidence="3" id="KW-1185">Reference proteome</keyword>
<reference evidence="2 3" key="1">
    <citation type="journal article" date="2022" name="Allergy">
        <title>Genome assembly and annotation of Periplaneta americana reveal a comprehensive cockroach allergen profile.</title>
        <authorList>
            <person name="Wang L."/>
            <person name="Xiong Q."/>
            <person name="Saelim N."/>
            <person name="Wang L."/>
            <person name="Nong W."/>
            <person name="Wan A.T."/>
            <person name="Shi M."/>
            <person name="Liu X."/>
            <person name="Cao Q."/>
            <person name="Hui J.H.L."/>
            <person name="Sookrung N."/>
            <person name="Leung T.F."/>
            <person name="Tungtrongchitr A."/>
            <person name="Tsui S.K.W."/>
        </authorList>
    </citation>
    <scope>NUCLEOTIDE SEQUENCE [LARGE SCALE GENOMIC DNA]</scope>
    <source>
        <strain evidence="2">PWHHKU_190912</strain>
    </source>
</reference>
<organism evidence="2 3">
    <name type="scientific">Periplaneta americana</name>
    <name type="common">American cockroach</name>
    <name type="synonym">Blatta americana</name>
    <dbReference type="NCBI Taxonomy" id="6978"/>
    <lineage>
        <taxon>Eukaryota</taxon>
        <taxon>Metazoa</taxon>
        <taxon>Ecdysozoa</taxon>
        <taxon>Arthropoda</taxon>
        <taxon>Hexapoda</taxon>
        <taxon>Insecta</taxon>
        <taxon>Pterygota</taxon>
        <taxon>Neoptera</taxon>
        <taxon>Polyneoptera</taxon>
        <taxon>Dictyoptera</taxon>
        <taxon>Blattodea</taxon>
        <taxon>Blattoidea</taxon>
        <taxon>Blattidae</taxon>
        <taxon>Blattinae</taxon>
        <taxon>Periplaneta</taxon>
    </lineage>
</organism>
<evidence type="ECO:0000313" key="3">
    <source>
        <dbReference type="Proteomes" id="UP001148838"/>
    </source>
</evidence>
<accession>A0ABQ8SUP4</accession>
<evidence type="ECO:0000256" key="1">
    <source>
        <dbReference type="SAM" id="MobiDB-lite"/>
    </source>
</evidence>
<dbReference type="EMBL" id="JAJSOF020000019">
    <property type="protein sequence ID" value="KAJ4437921.1"/>
    <property type="molecule type" value="Genomic_DNA"/>
</dbReference>
<proteinExistence type="predicted"/>
<sequence>MSNLKRPSPDLDRTTFCTTGEPISSAPLFRELVALYRLSDFSSRTVTEIATFLKDTELGEEVFLEVTGMMLMPNVGKLERCGIVAPRRNQCSSGLFSHAGARATGAPRRPRPVAAASHPARYLPRQGYRDESMGLKCIKLQRRGDGRAEGQANSTRSACRTALPMIQKLQEKLAILTMIVIFLLSISQKHPGRCKEDRLLGNFELLYSMEQNEPRQRSGPGGDMWRDYIRQDGPMQSRCGTLTSERGDREDHVSDGLICLPRGGETMVEDSKEQSFVERTREDHCK</sequence>
<comment type="caution">
    <text evidence="2">The sequence shown here is derived from an EMBL/GenBank/DDBJ whole genome shotgun (WGS) entry which is preliminary data.</text>
</comment>
<name>A0ABQ8SUP4_PERAM</name>
<feature type="compositionally biased region" description="Basic and acidic residues" evidence="1">
    <location>
        <begin position="269"/>
        <end position="286"/>
    </location>
</feature>
<gene>
    <name evidence="2" type="ORF">ANN_13860</name>
</gene>
<feature type="region of interest" description="Disordered" evidence="1">
    <location>
        <begin position="261"/>
        <end position="286"/>
    </location>
</feature>
<evidence type="ECO:0000313" key="2">
    <source>
        <dbReference type="EMBL" id="KAJ4437921.1"/>
    </source>
</evidence>
<dbReference type="Proteomes" id="UP001148838">
    <property type="component" value="Unassembled WGS sequence"/>
</dbReference>